<sequence>MKNKKIETLLIGASDHIDLPEFELYNLACRIDTGAATSAIHCHNVQLVEKMGLPAVSFMLLDPEHPSYQDREYYSFDFKEKIIKNSFGQIEKRFSIKTILILFGRKFKTEMTLADRESMKYPVLLGRRLLRRGFIVDVRLKDLSYRQKIANFSCE</sequence>
<dbReference type="InterPro" id="IPR008503">
    <property type="entry name" value="Asp_endopeptidase"/>
</dbReference>
<dbReference type="Proteomes" id="UP000286715">
    <property type="component" value="Unassembled WGS sequence"/>
</dbReference>
<organism evidence="2 3">
    <name type="scientific">Thermaurantimonas aggregans</name>
    <dbReference type="NCBI Taxonomy" id="2173829"/>
    <lineage>
        <taxon>Bacteria</taxon>
        <taxon>Pseudomonadati</taxon>
        <taxon>Bacteroidota</taxon>
        <taxon>Flavobacteriia</taxon>
        <taxon>Flavobacteriales</taxon>
        <taxon>Schleiferiaceae</taxon>
        <taxon>Thermaurantimonas</taxon>
    </lineage>
</organism>
<feature type="domain" description="Retropepsin-like aspartic endopeptidase" evidence="1">
    <location>
        <begin position="12"/>
        <end position="143"/>
    </location>
</feature>
<evidence type="ECO:0000313" key="3">
    <source>
        <dbReference type="Proteomes" id="UP000286715"/>
    </source>
</evidence>
<dbReference type="PANTHER" id="PTHR38037:SF2">
    <property type="entry name" value="ATP-DEPENDENT ZINC PROTEASE DOMAIN-CONTAINING PROTEIN-RELATED"/>
    <property type="match status" value="1"/>
</dbReference>
<evidence type="ECO:0000313" key="2">
    <source>
        <dbReference type="EMBL" id="GCD76988.1"/>
    </source>
</evidence>
<name>A0A401XJ18_9FLAO</name>
<reference evidence="2 3" key="1">
    <citation type="submission" date="2018-11" db="EMBL/GenBank/DDBJ databases">
        <title>Schleiferia aggregans sp. nov., a moderately thermophilic heterotrophic bacterium isolated from microbial mats at a terrestrial hot spring.</title>
        <authorList>
            <person name="Iino T."/>
            <person name="Ohkuma M."/>
            <person name="Haruta S."/>
        </authorList>
    </citation>
    <scope>NUCLEOTIDE SEQUENCE [LARGE SCALE GENOMIC DNA]</scope>
    <source>
        <strain evidence="2 3">LA</strain>
    </source>
</reference>
<accession>A0A401XJ18</accession>
<proteinExistence type="predicted"/>
<dbReference type="SUPFAM" id="SSF50630">
    <property type="entry name" value="Acid proteases"/>
    <property type="match status" value="1"/>
</dbReference>
<gene>
    <name evidence="2" type="ORF">JCM31826_04700</name>
</gene>
<dbReference type="InterPro" id="IPR021109">
    <property type="entry name" value="Peptidase_aspartic_dom_sf"/>
</dbReference>
<dbReference type="Gene3D" id="2.40.70.10">
    <property type="entry name" value="Acid Proteases"/>
    <property type="match status" value="1"/>
</dbReference>
<dbReference type="RefSeq" id="WP_124397047.1">
    <property type="nucleotide sequence ID" value="NZ_BHZE01000003.1"/>
</dbReference>
<keyword evidence="3" id="KW-1185">Reference proteome</keyword>
<comment type="caution">
    <text evidence="2">The sequence shown here is derived from an EMBL/GenBank/DDBJ whole genome shotgun (WGS) entry which is preliminary data.</text>
</comment>
<protein>
    <recommendedName>
        <fullName evidence="1">Retropepsin-like aspartic endopeptidase domain-containing protein</fullName>
    </recommendedName>
</protein>
<dbReference type="Pfam" id="PF05618">
    <property type="entry name" value="Zn_protease"/>
    <property type="match status" value="1"/>
</dbReference>
<dbReference type="EMBL" id="BHZE01000003">
    <property type="protein sequence ID" value="GCD76988.1"/>
    <property type="molecule type" value="Genomic_DNA"/>
</dbReference>
<evidence type="ECO:0000259" key="1">
    <source>
        <dbReference type="Pfam" id="PF05618"/>
    </source>
</evidence>
<dbReference type="OrthoDB" id="9782977at2"/>
<dbReference type="AlphaFoldDB" id="A0A401XJ18"/>
<dbReference type="PANTHER" id="PTHR38037">
    <property type="entry name" value="ZN_PROTEASE DOMAIN-CONTAINING PROTEIN"/>
    <property type="match status" value="1"/>
</dbReference>